<evidence type="ECO:0000313" key="3">
    <source>
        <dbReference type="EMBL" id="KRZ44084.1"/>
    </source>
</evidence>
<evidence type="ECO:0000256" key="1">
    <source>
        <dbReference type="SAM" id="MobiDB-lite"/>
    </source>
</evidence>
<dbReference type="EMBL" id="JYDV01000007">
    <property type="protein sequence ID" value="KRZ44084.1"/>
    <property type="molecule type" value="Genomic_DNA"/>
</dbReference>
<sequence>MPSLKREANTGPSPNSEGRANSLAEETDEPARGSGSLQSKWPMGRVIEAFCTERSEWCGLKLSGACSPDWYANCA</sequence>
<reference evidence="4 5" key="1">
    <citation type="submission" date="2015-01" db="EMBL/GenBank/DDBJ databases">
        <title>Evolution of Trichinella species and genotypes.</title>
        <authorList>
            <person name="Korhonen P.K."/>
            <person name="Edoardo P."/>
            <person name="Giuseppe L.R."/>
            <person name="Gasser R.B."/>
        </authorList>
    </citation>
    <scope>NUCLEOTIDE SEQUENCE [LARGE SCALE GENOMIC DNA]</scope>
    <source>
        <strain evidence="3">ISS176</strain>
        <strain evidence="2">ISS588</strain>
    </source>
</reference>
<feature type="compositionally biased region" description="Polar residues" evidence="1">
    <location>
        <begin position="10"/>
        <end position="19"/>
    </location>
</feature>
<accession>A0A0V1JKE1</accession>
<keyword evidence="4" id="KW-1185">Reference proteome</keyword>
<dbReference type="EMBL" id="JYDS01000001">
    <property type="protein sequence ID" value="KRZ35045.1"/>
    <property type="molecule type" value="Genomic_DNA"/>
</dbReference>
<name>A0A0V1JKE1_TRIPS</name>
<evidence type="ECO:0000313" key="5">
    <source>
        <dbReference type="Proteomes" id="UP000054826"/>
    </source>
</evidence>
<proteinExistence type="predicted"/>
<organism evidence="2 4">
    <name type="scientific">Trichinella pseudospiralis</name>
    <name type="common">Parasitic roundworm</name>
    <dbReference type="NCBI Taxonomy" id="6337"/>
    <lineage>
        <taxon>Eukaryota</taxon>
        <taxon>Metazoa</taxon>
        <taxon>Ecdysozoa</taxon>
        <taxon>Nematoda</taxon>
        <taxon>Enoplea</taxon>
        <taxon>Dorylaimia</taxon>
        <taxon>Trichinellida</taxon>
        <taxon>Trichinellidae</taxon>
        <taxon>Trichinella</taxon>
    </lineage>
</organism>
<feature type="region of interest" description="Disordered" evidence="1">
    <location>
        <begin position="1"/>
        <end position="40"/>
    </location>
</feature>
<gene>
    <name evidence="2" type="ORF">T4B_7632</name>
    <name evidence="3" type="ORF">T4C_11095</name>
</gene>
<evidence type="ECO:0000313" key="2">
    <source>
        <dbReference type="EMBL" id="KRZ35045.1"/>
    </source>
</evidence>
<comment type="caution">
    <text evidence="2">The sequence shown here is derived from an EMBL/GenBank/DDBJ whole genome shotgun (WGS) entry which is preliminary data.</text>
</comment>
<dbReference type="Proteomes" id="UP000054805">
    <property type="component" value="Unassembled WGS sequence"/>
</dbReference>
<protein>
    <submittedName>
        <fullName evidence="2">Uncharacterized protein</fullName>
    </submittedName>
</protein>
<evidence type="ECO:0000313" key="4">
    <source>
        <dbReference type="Proteomes" id="UP000054805"/>
    </source>
</evidence>
<dbReference type="Proteomes" id="UP000054826">
    <property type="component" value="Unassembled WGS sequence"/>
</dbReference>
<dbReference type="AlphaFoldDB" id="A0A0V1JKE1"/>